<evidence type="ECO:0000259" key="7">
    <source>
        <dbReference type="Pfam" id="PF01694"/>
    </source>
</evidence>
<protein>
    <submittedName>
        <fullName evidence="8">Rhomboid domain-containing protein 2</fullName>
    </submittedName>
</protein>
<feature type="transmembrane region" description="Helical" evidence="6">
    <location>
        <begin position="128"/>
        <end position="145"/>
    </location>
</feature>
<feature type="transmembrane region" description="Helical" evidence="6">
    <location>
        <begin position="179"/>
        <end position="202"/>
    </location>
</feature>
<dbReference type="Pfam" id="PF01694">
    <property type="entry name" value="Rhomboid"/>
    <property type="match status" value="1"/>
</dbReference>
<keyword evidence="4 6" id="KW-0472">Membrane</keyword>
<evidence type="ECO:0000313" key="9">
    <source>
        <dbReference type="Proteomes" id="UP001059041"/>
    </source>
</evidence>
<gene>
    <name evidence="8" type="ORF">IRJ41_025263</name>
</gene>
<sequence length="396" mass="43537">HTLKNWRQKFADFLPDVELTCGIVVVVVVSCVLSVVTHHFDVSEHFFSLDSNAVIKGHVYKLITYCLYHKNMTSFFLNAIVMVYPCIGLEKGIGTIRFLYQSLLLTSISGLLHVLLESLLFSPSNRSSVNGFIPLALSVLGMVTINSAMRKAYFMGINVPTASLPWIILIIVTVAFPNTVFLCNVLAIITGIIYGIGWFSLFEMSESRASVLEKKFPFRLLKHVPGVQFIPASDMERNKPLDLTDITPGSYPVQTYAPVNVNTGQATGSLPNSLDGWPHSTFPQQNYTYSSPYTGSSGVTTSHSHGHDQSHGHGHSHEHGHSHRHHHGHSHQCDAAHHYGNPWISPYAQTQISPPFKGTGQPFSHLPQPGVSTIHQISHLESDVPAVPSSPTGSSM</sequence>
<dbReference type="InterPro" id="IPR035952">
    <property type="entry name" value="Rhomboid-like_sf"/>
</dbReference>
<comment type="caution">
    <text evidence="8">The sequence shown here is derived from an EMBL/GenBank/DDBJ whole genome shotgun (WGS) entry which is preliminary data.</text>
</comment>
<dbReference type="PANTHER" id="PTHR43066">
    <property type="entry name" value="RHOMBOID-RELATED PROTEIN"/>
    <property type="match status" value="1"/>
</dbReference>
<feature type="transmembrane region" description="Helical" evidence="6">
    <location>
        <begin position="21"/>
        <end position="40"/>
    </location>
</feature>
<evidence type="ECO:0000256" key="1">
    <source>
        <dbReference type="ARBA" id="ARBA00004141"/>
    </source>
</evidence>
<dbReference type="GO" id="GO:0004252">
    <property type="term" value="F:serine-type endopeptidase activity"/>
    <property type="evidence" value="ECO:0007669"/>
    <property type="project" value="InterPro"/>
</dbReference>
<feature type="compositionally biased region" description="Basic residues" evidence="5">
    <location>
        <begin position="320"/>
        <end position="330"/>
    </location>
</feature>
<dbReference type="EMBL" id="JAFHDT010000022">
    <property type="protein sequence ID" value="KAI7793727.1"/>
    <property type="molecule type" value="Genomic_DNA"/>
</dbReference>
<dbReference type="Proteomes" id="UP001059041">
    <property type="component" value="Linkage Group LG22"/>
</dbReference>
<evidence type="ECO:0000256" key="6">
    <source>
        <dbReference type="SAM" id="Phobius"/>
    </source>
</evidence>
<name>A0A9W7WAJ4_TRIRA</name>
<feature type="transmembrane region" description="Helical" evidence="6">
    <location>
        <begin position="98"/>
        <end position="116"/>
    </location>
</feature>
<keyword evidence="9" id="KW-1185">Reference proteome</keyword>
<dbReference type="Gene3D" id="1.20.1540.10">
    <property type="entry name" value="Rhomboid-like"/>
    <property type="match status" value="1"/>
</dbReference>
<dbReference type="PANTHER" id="PTHR43066:SF12">
    <property type="entry name" value="RHOMBOID DOMAIN-CONTAINING 2"/>
    <property type="match status" value="1"/>
</dbReference>
<dbReference type="GO" id="GO:0016020">
    <property type="term" value="C:membrane"/>
    <property type="evidence" value="ECO:0007669"/>
    <property type="project" value="UniProtKB-SubCell"/>
</dbReference>
<feature type="compositionally biased region" description="Low complexity" evidence="5">
    <location>
        <begin position="288"/>
        <end position="303"/>
    </location>
</feature>
<reference evidence="8" key="1">
    <citation type="submission" date="2021-02" db="EMBL/GenBank/DDBJ databases">
        <title>Comparative genomics reveals that relaxation of natural selection precedes convergent phenotypic evolution of cavefish.</title>
        <authorList>
            <person name="Peng Z."/>
        </authorList>
    </citation>
    <scope>NUCLEOTIDE SEQUENCE</scope>
    <source>
        <tissue evidence="8">Muscle</tissue>
    </source>
</reference>
<evidence type="ECO:0000256" key="2">
    <source>
        <dbReference type="ARBA" id="ARBA00022692"/>
    </source>
</evidence>
<feature type="transmembrane region" description="Helical" evidence="6">
    <location>
        <begin position="72"/>
        <end position="89"/>
    </location>
</feature>
<accession>A0A9W7WAJ4</accession>
<feature type="compositionally biased region" description="Basic and acidic residues" evidence="5">
    <location>
        <begin position="305"/>
        <end position="319"/>
    </location>
</feature>
<evidence type="ECO:0000256" key="3">
    <source>
        <dbReference type="ARBA" id="ARBA00022989"/>
    </source>
</evidence>
<feature type="transmembrane region" description="Helical" evidence="6">
    <location>
        <begin position="152"/>
        <end position="173"/>
    </location>
</feature>
<feature type="region of interest" description="Disordered" evidence="5">
    <location>
        <begin position="288"/>
        <end position="337"/>
    </location>
</feature>
<dbReference type="SUPFAM" id="SSF144091">
    <property type="entry name" value="Rhomboid-like"/>
    <property type="match status" value="1"/>
</dbReference>
<feature type="domain" description="Peptidase S54 rhomboid" evidence="7">
    <location>
        <begin position="57"/>
        <end position="196"/>
    </location>
</feature>
<proteinExistence type="predicted"/>
<evidence type="ECO:0000313" key="8">
    <source>
        <dbReference type="EMBL" id="KAI7793727.1"/>
    </source>
</evidence>
<feature type="region of interest" description="Disordered" evidence="5">
    <location>
        <begin position="350"/>
        <end position="370"/>
    </location>
</feature>
<keyword evidence="2 6" id="KW-0812">Transmembrane</keyword>
<dbReference type="InterPro" id="IPR022764">
    <property type="entry name" value="Peptidase_S54_rhomboid_dom"/>
</dbReference>
<feature type="non-terminal residue" evidence="8">
    <location>
        <position position="396"/>
    </location>
</feature>
<evidence type="ECO:0000256" key="5">
    <source>
        <dbReference type="SAM" id="MobiDB-lite"/>
    </source>
</evidence>
<comment type="subcellular location">
    <subcellularLocation>
        <location evidence="1">Membrane</location>
        <topology evidence="1">Multi-pass membrane protein</topology>
    </subcellularLocation>
</comment>
<evidence type="ECO:0000256" key="4">
    <source>
        <dbReference type="ARBA" id="ARBA00023136"/>
    </source>
</evidence>
<organism evidence="8 9">
    <name type="scientific">Triplophysa rosa</name>
    <name type="common">Cave loach</name>
    <dbReference type="NCBI Taxonomy" id="992332"/>
    <lineage>
        <taxon>Eukaryota</taxon>
        <taxon>Metazoa</taxon>
        <taxon>Chordata</taxon>
        <taxon>Craniata</taxon>
        <taxon>Vertebrata</taxon>
        <taxon>Euteleostomi</taxon>
        <taxon>Actinopterygii</taxon>
        <taxon>Neopterygii</taxon>
        <taxon>Teleostei</taxon>
        <taxon>Ostariophysi</taxon>
        <taxon>Cypriniformes</taxon>
        <taxon>Nemacheilidae</taxon>
        <taxon>Triplophysa</taxon>
    </lineage>
</organism>
<dbReference type="AlphaFoldDB" id="A0A9W7WAJ4"/>
<keyword evidence="3 6" id="KW-1133">Transmembrane helix</keyword>